<dbReference type="Gene3D" id="3.40.190.10">
    <property type="entry name" value="Periplasmic binding protein-like II"/>
    <property type="match status" value="1"/>
</dbReference>
<evidence type="ECO:0000313" key="4">
    <source>
        <dbReference type="EMBL" id="TDV45462.1"/>
    </source>
</evidence>
<dbReference type="GO" id="GO:0015833">
    <property type="term" value="P:peptide transport"/>
    <property type="evidence" value="ECO:0007669"/>
    <property type="project" value="TreeGrafter"/>
</dbReference>
<dbReference type="Gene3D" id="3.10.105.10">
    <property type="entry name" value="Dipeptide-binding Protein, Domain 3"/>
    <property type="match status" value="1"/>
</dbReference>
<dbReference type="PANTHER" id="PTHR30290">
    <property type="entry name" value="PERIPLASMIC BINDING COMPONENT OF ABC TRANSPORTER"/>
    <property type="match status" value="1"/>
</dbReference>
<dbReference type="Gene3D" id="3.90.76.10">
    <property type="entry name" value="Dipeptide-binding Protein, Domain 1"/>
    <property type="match status" value="1"/>
</dbReference>
<keyword evidence="5" id="KW-1185">Reference proteome</keyword>
<dbReference type="GO" id="GO:0042597">
    <property type="term" value="C:periplasmic space"/>
    <property type="evidence" value="ECO:0007669"/>
    <property type="project" value="UniProtKB-ARBA"/>
</dbReference>
<dbReference type="PROSITE" id="PS51257">
    <property type="entry name" value="PROKAR_LIPOPROTEIN"/>
    <property type="match status" value="1"/>
</dbReference>
<proteinExistence type="predicted"/>
<dbReference type="PANTHER" id="PTHR30290:SF83">
    <property type="entry name" value="ABC TRANSPORTER SUBSTRATE-BINDING PROTEIN"/>
    <property type="match status" value="1"/>
</dbReference>
<name>A0A4R7V968_9PSEU</name>
<dbReference type="InterPro" id="IPR039424">
    <property type="entry name" value="SBP_5"/>
</dbReference>
<keyword evidence="2" id="KW-0732">Signal</keyword>
<dbReference type="EMBL" id="SOCP01000012">
    <property type="protein sequence ID" value="TDV45462.1"/>
    <property type="molecule type" value="Genomic_DNA"/>
</dbReference>
<dbReference type="Proteomes" id="UP000294927">
    <property type="component" value="Unassembled WGS sequence"/>
</dbReference>
<dbReference type="InterPro" id="IPR030678">
    <property type="entry name" value="Peptide/Ni-bd"/>
</dbReference>
<feature type="chain" id="PRO_5038928608" evidence="2">
    <location>
        <begin position="26"/>
        <end position="552"/>
    </location>
</feature>
<accession>A0A4R7V968</accession>
<dbReference type="InterPro" id="IPR000914">
    <property type="entry name" value="SBP_5_dom"/>
</dbReference>
<sequence length="552" mass="60640">MRRPRWLAAGAITMSVALVITSCSGGDGGGEEPASGGGDAGKTSSAVITVFGSEPERPLVPGDTNETGGSKIIDAMFTGLMDYDPVSGEPREAMAESFELTAPDEYDVKLKKGWKFHDGTEVTADSYINAWNYTAYGPNAQQMASFFIQIEGFDDVYTEDPDGPDGPQVPPTPATDKMSGLTKVNDYEFKIKFKSPHAIFKIKTGYTAYMPMPASFFADPEAWKKNPIGNGPFKYVGRTPNQNVELTRYDDYQGNDKPKIKGVKFTYTDADAAYADVKGNQLDFIDTVPPQGIAGNVWQTDLPGRAKAYPVMSVQTVSFPLYDKKYASPDFRHAFSMAIDREQVTKTIFEGNRKPLDGYAMDLVPGYEGGACGKWCEYNPTEAKKLFDRSGWTGPIEITSNADNGHKEWIDAVCGQIKESLGADCKFVPVQAFGQIREAINAHAMTQIYRSGWLADYPLIENFLNPIYRTGGASNDNAYSNPEVDAKLAAADSAETTDEAYALYHEAEELIAEDMPAVPLWETPSISAWSERLTNVRLTPKRELDLSYVEVK</sequence>
<evidence type="ECO:0000256" key="1">
    <source>
        <dbReference type="SAM" id="MobiDB-lite"/>
    </source>
</evidence>
<organism evidence="4 5">
    <name type="scientific">Actinophytocola oryzae</name>
    <dbReference type="NCBI Taxonomy" id="502181"/>
    <lineage>
        <taxon>Bacteria</taxon>
        <taxon>Bacillati</taxon>
        <taxon>Actinomycetota</taxon>
        <taxon>Actinomycetes</taxon>
        <taxon>Pseudonocardiales</taxon>
        <taxon>Pseudonocardiaceae</taxon>
    </lineage>
</organism>
<dbReference type="Pfam" id="PF00496">
    <property type="entry name" value="SBP_bac_5"/>
    <property type="match status" value="1"/>
</dbReference>
<dbReference type="PIRSF" id="PIRSF002741">
    <property type="entry name" value="MppA"/>
    <property type="match status" value="1"/>
</dbReference>
<feature type="region of interest" description="Disordered" evidence="1">
    <location>
        <begin position="157"/>
        <end position="178"/>
    </location>
</feature>
<reference evidence="4 5" key="1">
    <citation type="submission" date="2019-03" db="EMBL/GenBank/DDBJ databases">
        <title>Genomic Encyclopedia of Archaeal and Bacterial Type Strains, Phase II (KMG-II): from individual species to whole genera.</title>
        <authorList>
            <person name="Goeker M."/>
        </authorList>
    </citation>
    <scope>NUCLEOTIDE SEQUENCE [LARGE SCALE GENOMIC DNA]</scope>
    <source>
        <strain evidence="4 5">DSM 45499</strain>
    </source>
</reference>
<evidence type="ECO:0000313" key="5">
    <source>
        <dbReference type="Proteomes" id="UP000294927"/>
    </source>
</evidence>
<evidence type="ECO:0000256" key="2">
    <source>
        <dbReference type="SAM" id="SignalP"/>
    </source>
</evidence>
<dbReference type="AlphaFoldDB" id="A0A4R7V968"/>
<dbReference type="SUPFAM" id="SSF53850">
    <property type="entry name" value="Periplasmic binding protein-like II"/>
    <property type="match status" value="1"/>
</dbReference>
<dbReference type="GO" id="GO:1904680">
    <property type="term" value="F:peptide transmembrane transporter activity"/>
    <property type="evidence" value="ECO:0007669"/>
    <property type="project" value="TreeGrafter"/>
</dbReference>
<feature type="domain" description="Solute-binding protein family 5" evidence="3">
    <location>
        <begin position="90"/>
        <end position="474"/>
    </location>
</feature>
<gene>
    <name evidence="4" type="ORF">CLV71_112129</name>
</gene>
<dbReference type="GO" id="GO:0043190">
    <property type="term" value="C:ATP-binding cassette (ABC) transporter complex"/>
    <property type="evidence" value="ECO:0007669"/>
    <property type="project" value="InterPro"/>
</dbReference>
<dbReference type="RefSeq" id="WP_133906182.1">
    <property type="nucleotide sequence ID" value="NZ_SOCP01000012.1"/>
</dbReference>
<comment type="caution">
    <text evidence="4">The sequence shown here is derived from an EMBL/GenBank/DDBJ whole genome shotgun (WGS) entry which is preliminary data.</text>
</comment>
<feature type="signal peptide" evidence="2">
    <location>
        <begin position="1"/>
        <end position="25"/>
    </location>
</feature>
<dbReference type="OrthoDB" id="9046151at2"/>
<evidence type="ECO:0000259" key="3">
    <source>
        <dbReference type="Pfam" id="PF00496"/>
    </source>
</evidence>
<protein>
    <submittedName>
        <fullName evidence="4">Oligopeptide transport system substrate-binding protein</fullName>
    </submittedName>
</protein>
<dbReference type="CDD" id="cd00995">
    <property type="entry name" value="PBP2_NikA_DppA_OppA_like"/>
    <property type="match status" value="1"/>
</dbReference>